<evidence type="ECO:0000256" key="1">
    <source>
        <dbReference type="SAM" id="MobiDB-lite"/>
    </source>
</evidence>
<proteinExistence type="predicted"/>
<comment type="caution">
    <text evidence="4">The sequence shown here is derived from an EMBL/GenBank/DDBJ whole genome shotgun (WGS) entry which is preliminary data.</text>
</comment>
<accession>A0ABV7RDJ3</accession>
<dbReference type="InterPro" id="IPR024463">
    <property type="entry name" value="Transposase_TnpC_homeodom"/>
</dbReference>
<dbReference type="Pfam" id="PF02308">
    <property type="entry name" value="MgtC"/>
    <property type="match status" value="1"/>
</dbReference>
<feature type="domain" description="MgtC/SapB/SrpB/YhiD N-terminal" evidence="2">
    <location>
        <begin position="128"/>
        <end position="174"/>
    </location>
</feature>
<evidence type="ECO:0000259" key="3">
    <source>
        <dbReference type="Pfam" id="PF13007"/>
    </source>
</evidence>
<keyword evidence="5" id="KW-1185">Reference proteome</keyword>
<evidence type="ECO:0000259" key="2">
    <source>
        <dbReference type="Pfam" id="PF02308"/>
    </source>
</evidence>
<feature type="region of interest" description="Disordered" evidence="1">
    <location>
        <begin position="174"/>
        <end position="198"/>
    </location>
</feature>
<name>A0ABV7RDJ3_9RHOB</name>
<dbReference type="RefSeq" id="WP_377746627.1">
    <property type="nucleotide sequence ID" value="NZ_JBHRXJ010000025.1"/>
</dbReference>
<protein>
    <submittedName>
        <fullName evidence="4">MgtC/SapB family protein</fullName>
    </submittedName>
</protein>
<evidence type="ECO:0000313" key="4">
    <source>
        <dbReference type="EMBL" id="MFC3530416.1"/>
    </source>
</evidence>
<organism evidence="4 5">
    <name type="scientific">Paracoccus mangrovi</name>
    <dbReference type="NCBI Taxonomy" id="1715645"/>
    <lineage>
        <taxon>Bacteria</taxon>
        <taxon>Pseudomonadati</taxon>
        <taxon>Pseudomonadota</taxon>
        <taxon>Alphaproteobacteria</taxon>
        <taxon>Rhodobacterales</taxon>
        <taxon>Paracoccaceae</taxon>
        <taxon>Paracoccus</taxon>
    </lineage>
</organism>
<reference evidence="5" key="1">
    <citation type="journal article" date="2019" name="Int. J. Syst. Evol. Microbiol.">
        <title>The Global Catalogue of Microorganisms (GCM) 10K type strain sequencing project: providing services to taxonomists for standard genome sequencing and annotation.</title>
        <authorList>
            <consortium name="The Broad Institute Genomics Platform"/>
            <consortium name="The Broad Institute Genome Sequencing Center for Infectious Disease"/>
            <person name="Wu L."/>
            <person name="Ma J."/>
        </authorList>
    </citation>
    <scope>NUCLEOTIDE SEQUENCE [LARGE SCALE GENOMIC DNA]</scope>
    <source>
        <strain evidence="5">KCTC 42899</strain>
    </source>
</reference>
<dbReference type="Proteomes" id="UP001595721">
    <property type="component" value="Unassembled WGS sequence"/>
</dbReference>
<dbReference type="InterPro" id="IPR049177">
    <property type="entry name" value="MgtC_SapB_SrpB_YhiD_N"/>
</dbReference>
<feature type="compositionally biased region" description="Basic and acidic residues" evidence="1">
    <location>
        <begin position="174"/>
        <end position="192"/>
    </location>
</feature>
<dbReference type="Pfam" id="PF13007">
    <property type="entry name" value="LZ_Tnp_IS66"/>
    <property type="match status" value="1"/>
</dbReference>
<dbReference type="EMBL" id="JBHRXJ010000025">
    <property type="protein sequence ID" value="MFC3530416.1"/>
    <property type="molecule type" value="Genomic_DNA"/>
</dbReference>
<feature type="domain" description="Transposase TnpC homeodomain" evidence="3">
    <location>
        <begin position="42"/>
        <end position="114"/>
    </location>
</feature>
<sequence length="198" mass="21304">MSAPAELPFDLDSLPPAVREAFAAMQAKVAGLEAQTERQDYLIAELRHALYGKRSEQLLPPDARQLAFEDLETVVAEAEAARDALVERNADGKTRRLAANRNLGHLPDHLPRIEHLRPPARGPSRMVTIKSTATAASLWATGAIGTAVGLGAYDVGAVIALMTVVSLVALPRLKPETAPDRKDHTPAPDKENVQNGEQ</sequence>
<gene>
    <name evidence="4" type="ORF">ACFOMH_19800</name>
</gene>
<evidence type="ECO:0000313" key="5">
    <source>
        <dbReference type="Proteomes" id="UP001595721"/>
    </source>
</evidence>